<dbReference type="GO" id="GO:0005524">
    <property type="term" value="F:ATP binding"/>
    <property type="evidence" value="ECO:0007669"/>
    <property type="project" value="InterPro"/>
</dbReference>
<feature type="domain" description="DNA mismatch repair protein S5" evidence="6">
    <location>
        <begin position="209"/>
        <end position="327"/>
    </location>
</feature>
<dbReference type="InterPro" id="IPR020568">
    <property type="entry name" value="Ribosomal_Su5_D2-typ_SF"/>
</dbReference>
<dbReference type="SMART" id="SM01340">
    <property type="entry name" value="DNA_mis_repair"/>
    <property type="match status" value="1"/>
</dbReference>
<dbReference type="HAMAP" id="MF_00149">
    <property type="entry name" value="DNA_mis_repair"/>
    <property type="match status" value="1"/>
</dbReference>
<name>A0A841C6R2_9LACT</name>
<evidence type="ECO:0000256" key="2">
    <source>
        <dbReference type="ARBA" id="ARBA00022763"/>
    </source>
</evidence>
<dbReference type="RefSeq" id="WP_183539582.1">
    <property type="nucleotide sequence ID" value="NZ_JACHHV010000011.1"/>
</dbReference>
<dbReference type="AlphaFoldDB" id="A0A841C6R2"/>
<accession>A0A841C6R2</accession>
<dbReference type="SUPFAM" id="SSF55874">
    <property type="entry name" value="ATPase domain of HSP90 chaperone/DNA topoisomerase II/histidine kinase"/>
    <property type="match status" value="1"/>
</dbReference>
<dbReference type="InterPro" id="IPR020667">
    <property type="entry name" value="DNA_mismatch_repair_MutL"/>
</dbReference>
<dbReference type="InterPro" id="IPR037198">
    <property type="entry name" value="MutL_C_sf"/>
</dbReference>
<dbReference type="Proteomes" id="UP000562464">
    <property type="component" value="Unassembled WGS sequence"/>
</dbReference>
<comment type="function">
    <text evidence="4">This protein is involved in the repair of mismatches in DNA. It is required for dam-dependent methyl-directed DNA mismatch repair. May act as a 'molecular matchmaker', a protein that promotes the formation of a stable complex between two or more DNA-binding proteins in an ATP-dependent manner without itself being part of a final effector complex.</text>
</comment>
<dbReference type="Gene3D" id="3.30.565.10">
    <property type="entry name" value="Histidine kinase-like ATPase, C-terminal domain"/>
    <property type="match status" value="1"/>
</dbReference>
<evidence type="ECO:0000256" key="1">
    <source>
        <dbReference type="ARBA" id="ARBA00006082"/>
    </source>
</evidence>
<dbReference type="SUPFAM" id="SSF118116">
    <property type="entry name" value="DNA mismatch repair protein MutL"/>
    <property type="match status" value="1"/>
</dbReference>
<dbReference type="InterPro" id="IPR014721">
    <property type="entry name" value="Ribsml_uS5_D2-typ_fold_subgr"/>
</dbReference>
<proteinExistence type="inferred from homology"/>
<dbReference type="EMBL" id="JACHHV010000011">
    <property type="protein sequence ID" value="MBB5887967.1"/>
    <property type="molecule type" value="Genomic_DNA"/>
</dbReference>
<dbReference type="NCBIfam" id="NF000950">
    <property type="entry name" value="PRK00095.1-3"/>
    <property type="match status" value="1"/>
</dbReference>
<dbReference type="InterPro" id="IPR014790">
    <property type="entry name" value="MutL_C"/>
</dbReference>
<keyword evidence="3 4" id="KW-0234">DNA repair</keyword>
<dbReference type="InterPro" id="IPR002099">
    <property type="entry name" value="MutL/Mlh/PMS"/>
</dbReference>
<dbReference type="GO" id="GO:0006298">
    <property type="term" value="P:mismatch repair"/>
    <property type="evidence" value="ECO:0007669"/>
    <property type="project" value="UniProtKB-UniRule"/>
</dbReference>
<evidence type="ECO:0000259" key="5">
    <source>
        <dbReference type="SMART" id="SM00853"/>
    </source>
</evidence>
<comment type="similarity">
    <text evidence="1 4">Belongs to the DNA mismatch repair MutL/HexB family.</text>
</comment>
<dbReference type="InterPro" id="IPR036890">
    <property type="entry name" value="HATPase_C_sf"/>
</dbReference>
<evidence type="ECO:0000256" key="4">
    <source>
        <dbReference type="HAMAP-Rule" id="MF_00149"/>
    </source>
</evidence>
<dbReference type="GO" id="GO:0030983">
    <property type="term" value="F:mismatched DNA binding"/>
    <property type="evidence" value="ECO:0007669"/>
    <property type="project" value="InterPro"/>
</dbReference>
<evidence type="ECO:0000313" key="7">
    <source>
        <dbReference type="EMBL" id="MBB5887967.1"/>
    </source>
</evidence>
<keyword evidence="8" id="KW-1185">Reference proteome</keyword>
<dbReference type="Gene3D" id="3.30.1540.20">
    <property type="entry name" value="MutL, C-terminal domain, dimerisation subdomain"/>
    <property type="match status" value="1"/>
</dbReference>
<dbReference type="PANTHER" id="PTHR10073:SF12">
    <property type="entry name" value="DNA MISMATCH REPAIR PROTEIN MLH1"/>
    <property type="match status" value="1"/>
</dbReference>
<protein>
    <recommendedName>
        <fullName evidence="4">DNA mismatch repair protein MutL</fullName>
    </recommendedName>
</protein>
<evidence type="ECO:0000313" key="8">
    <source>
        <dbReference type="Proteomes" id="UP000562464"/>
    </source>
</evidence>
<sequence>MGIIKELPEELANKISAGEVVDRPASAVKELIENSIDSGAKKIRVSVEEAGLNLIEIIDNGSGIEADDLPIALLSHATSKIKTSADLDRIRTLGFRGEALASIASISELTIETSTEKELSGSRLVAKGGKVELLEAMAKIKGTRISIKKLFFNTPARLKFVHSLQVENYHITDIINRESLAHPETSFTLISENKPIVQTTGSGDLRQTIAQIYGIANARKIIDISAEDLDYKIQGYISLPELTRASRNYISILLNGRYIRNLEINRAIIKGYGTKLMVGRFPLVVLNIQMSPQIVDVNVHPNKLEVKFTKGDELMQLISESIRKTLSEKTLIPLALENLSQTRAGMLENRNLNEVFDPQNFAQAEKVPNLSEKSTPFTSYKQPVEEKLNNFLTEKELLLSLDSSPFERASTSSVGVSNANQTFPELQYLAQLHSTYLLCQSPDAFYIVDQHAAQERVKYEYWRDKIGEVNYEQQNLLLPLLIDLPKNDFQRVLLRKSELEEAGLYLEEYGNSQLILREHPIWMREGEIESATYELIDLLLNDKETSVKKYRENLAIMIACKSSIKAHDPIDPEGARDLLRQLSQCENPYNCPHGRPALVKFTSTEVEKMFRRIQASHSSARLNSLSD</sequence>
<comment type="caution">
    <text evidence="7">The sequence shown here is derived from an EMBL/GenBank/DDBJ whole genome shotgun (WGS) entry which is preliminary data.</text>
</comment>
<dbReference type="GO" id="GO:0140664">
    <property type="term" value="F:ATP-dependent DNA damage sensor activity"/>
    <property type="evidence" value="ECO:0007669"/>
    <property type="project" value="InterPro"/>
</dbReference>
<dbReference type="FunFam" id="3.30.565.10:FF:000003">
    <property type="entry name" value="DNA mismatch repair endonuclease MutL"/>
    <property type="match status" value="1"/>
</dbReference>
<evidence type="ECO:0000259" key="6">
    <source>
        <dbReference type="SMART" id="SM01340"/>
    </source>
</evidence>
<dbReference type="GO" id="GO:0016887">
    <property type="term" value="F:ATP hydrolysis activity"/>
    <property type="evidence" value="ECO:0007669"/>
    <property type="project" value="InterPro"/>
</dbReference>
<dbReference type="Pfam" id="PF01119">
    <property type="entry name" value="DNA_mis_repair"/>
    <property type="match status" value="1"/>
</dbReference>
<dbReference type="CDD" id="cd16926">
    <property type="entry name" value="HATPase_MutL-MLH-PMS-like"/>
    <property type="match status" value="1"/>
</dbReference>
<dbReference type="InterPro" id="IPR013507">
    <property type="entry name" value="DNA_mismatch_S5_2-like"/>
</dbReference>
<dbReference type="PANTHER" id="PTHR10073">
    <property type="entry name" value="DNA MISMATCH REPAIR PROTEIN MLH, PMS, MUTL"/>
    <property type="match status" value="1"/>
</dbReference>
<dbReference type="InterPro" id="IPR042120">
    <property type="entry name" value="MutL_C_dimsub"/>
</dbReference>
<feature type="domain" description="MutL C-terminal dimerisation" evidence="5">
    <location>
        <begin position="428"/>
        <end position="570"/>
    </location>
</feature>
<dbReference type="Gene3D" id="3.30.1370.100">
    <property type="entry name" value="MutL, C-terminal domain, regulatory subdomain"/>
    <property type="match status" value="1"/>
</dbReference>
<keyword evidence="2 4" id="KW-0227">DNA damage</keyword>
<dbReference type="SMART" id="SM00853">
    <property type="entry name" value="MutL_C"/>
    <property type="match status" value="1"/>
</dbReference>
<dbReference type="InterPro" id="IPR038973">
    <property type="entry name" value="MutL/Mlh/Pms-like"/>
</dbReference>
<dbReference type="Gene3D" id="3.30.230.10">
    <property type="match status" value="1"/>
</dbReference>
<dbReference type="InterPro" id="IPR042121">
    <property type="entry name" value="MutL_C_regsub"/>
</dbReference>
<reference evidence="7 8" key="1">
    <citation type="submission" date="2020-08" db="EMBL/GenBank/DDBJ databases">
        <title>Genomic Encyclopedia of Type Strains, Phase IV (KMG-IV): sequencing the most valuable type-strain genomes for metagenomic binning, comparative biology and taxonomic classification.</title>
        <authorList>
            <person name="Goeker M."/>
        </authorList>
    </citation>
    <scope>NUCLEOTIDE SEQUENCE [LARGE SCALE GENOMIC DNA]</scope>
    <source>
        <strain evidence="7 8">DSM 14925</strain>
    </source>
</reference>
<dbReference type="CDD" id="cd00782">
    <property type="entry name" value="MutL_Trans"/>
    <property type="match status" value="1"/>
</dbReference>
<dbReference type="Pfam" id="PF13589">
    <property type="entry name" value="HATPase_c_3"/>
    <property type="match status" value="1"/>
</dbReference>
<dbReference type="Pfam" id="PF08676">
    <property type="entry name" value="MutL_C"/>
    <property type="match status" value="1"/>
</dbReference>
<dbReference type="InterPro" id="IPR014762">
    <property type="entry name" value="DNA_mismatch_repair_CS"/>
</dbReference>
<dbReference type="NCBIfam" id="TIGR00585">
    <property type="entry name" value="mutl"/>
    <property type="match status" value="1"/>
</dbReference>
<dbReference type="PROSITE" id="PS00058">
    <property type="entry name" value="DNA_MISMATCH_REPAIR_1"/>
    <property type="match status" value="1"/>
</dbReference>
<evidence type="ECO:0000256" key="3">
    <source>
        <dbReference type="ARBA" id="ARBA00023204"/>
    </source>
</evidence>
<gene>
    <name evidence="4" type="primary">mutL</name>
    <name evidence="7" type="ORF">HNQ37_000857</name>
</gene>
<organism evidence="7 8">
    <name type="scientific">Lactovum miscens</name>
    <dbReference type="NCBI Taxonomy" id="190387"/>
    <lineage>
        <taxon>Bacteria</taxon>
        <taxon>Bacillati</taxon>
        <taxon>Bacillota</taxon>
        <taxon>Bacilli</taxon>
        <taxon>Lactobacillales</taxon>
        <taxon>Streptococcaceae</taxon>
        <taxon>Lactovum</taxon>
    </lineage>
</organism>
<dbReference type="GO" id="GO:0032300">
    <property type="term" value="C:mismatch repair complex"/>
    <property type="evidence" value="ECO:0007669"/>
    <property type="project" value="InterPro"/>
</dbReference>
<dbReference type="SUPFAM" id="SSF54211">
    <property type="entry name" value="Ribosomal protein S5 domain 2-like"/>
    <property type="match status" value="1"/>
</dbReference>